<dbReference type="RefSeq" id="WP_344695434.1">
    <property type="nucleotide sequence ID" value="NZ_BAABBR010000001.1"/>
</dbReference>
<dbReference type="PANTHER" id="PTHR32309:SF31">
    <property type="entry name" value="CAPSULAR EXOPOLYSACCHARIDE FAMILY"/>
    <property type="match status" value="1"/>
</dbReference>
<keyword evidence="2" id="KW-0067">ATP-binding</keyword>
<organism evidence="3 4">
    <name type="scientific">Sphingomonas rosea</name>
    <dbReference type="NCBI Taxonomy" id="335605"/>
    <lineage>
        <taxon>Bacteria</taxon>
        <taxon>Pseudomonadati</taxon>
        <taxon>Pseudomonadota</taxon>
        <taxon>Alphaproteobacteria</taxon>
        <taxon>Sphingomonadales</taxon>
        <taxon>Sphingomonadaceae</taxon>
        <taxon>Sphingomonas</taxon>
    </lineage>
</organism>
<evidence type="ECO:0000313" key="4">
    <source>
        <dbReference type="Proteomes" id="UP001424459"/>
    </source>
</evidence>
<gene>
    <name evidence="3" type="ORF">GCM10022281_05200</name>
</gene>
<accession>A0ABP7TPJ3</accession>
<evidence type="ECO:0000256" key="1">
    <source>
        <dbReference type="ARBA" id="ARBA00022741"/>
    </source>
</evidence>
<proteinExistence type="predicted"/>
<dbReference type="PANTHER" id="PTHR32309">
    <property type="entry name" value="TYROSINE-PROTEIN KINASE"/>
    <property type="match status" value="1"/>
</dbReference>
<dbReference type="EMBL" id="BAABBR010000001">
    <property type="protein sequence ID" value="GAA4029042.1"/>
    <property type="molecule type" value="Genomic_DNA"/>
</dbReference>
<name>A0ABP7TPJ3_9SPHN</name>
<evidence type="ECO:0000313" key="3">
    <source>
        <dbReference type="EMBL" id="GAA4029042.1"/>
    </source>
</evidence>
<dbReference type="Gene3D" id="3.40.50.300">
    <property type="entry name" value="P-loop containing nucleotide triphosphate hydrolases"/>
    <property type="match status" value="1"/>
</dbReference>
<dbReference type="CDD" id="cd05387">
    <property type="entry name" value="BY-kinase"/>
    <property type="match status" value="1"/>
</dbReference>
<sequence>MRLSTLEKPPLDGARDTLPATIDGEVRSEPGRNAYYEGPQLDPELAAQLRDLLNNLAHGQAIQRTPQRLAITGVHTETEASFLASNIAMTAARSGYRVLLVDANFRNPGVHRTFGLSTSRGLSTLLSSPNPPHSVPQATPVPNLAAITIGPDTGNWSSLVTREQIFHRLEPLASSFDYIVVDCGNPAPSLVGRISAGADNVVIAVKEHVSSMRELTAIVDTLRSEGVAEPAILMVA</sequence>
<keyword evidence="4" id="KW-1185">Reference proteome</keyword>
<dbReference type="Proteomes" id="UP001424459">
    <property type="component" value="Unassembled WGS sequence"/>
</dbReference>
<comment type="caution">
    <text evidence="3">The sequence shown here is derived from an EMBL/GenBank/DDBJ whole genome shotgun (WGS) entry which is preliminary data.</text>
</comment>
<dbReference type="InterPro" id="IPR005702">
    <property type="entry name" value="Wzc-like_C"/>
</dbReference>
<dbReference type="SUPFAM" id="SSF52540">
    <property type="entry name" value="P-loop containing nucleoside triphosphate hydrolases"/>
    <property type="match status" value="1"/>
</dbReference>
<protein>
    <submittedName>
        <fullName evidence="3">Uncharacterized protein</fullName>
    </submittedName>
</protein>
<keyword evidence="1" id="KW-0547">Nucleotide-binding</keyword>
<dbReference type="InterPro" id="IPR050445">
    <property type="entry name" value="Bact_polysacc_biosynth/exp"/>
</dbReference>
<dbReference type="InterPro" id="IPR027417">
    <property type="entry name" value="P-loop_NTPase"/>
</dbReference>
<evidence type="ECO:0000256" key="2">
    <source>
        <dbReference type="ARBA" id="ARBA00022840"/>
    </source>
</evidence>
<reference evidence="4" key="1">
    <citation type="journal article" date="2019" name="Int. J. Syst. Evol. Microbiol.">
        <title>The Global Catalogue of Microorganisms (GCM) 10K type strain sequencing project: providing services to taxonomists for standard genome sequencing and annotation.</title>
        <authorList>
            <consortium name="The Broad Institute Genomics Platform"/>
            <consortium name="The Broad Institute Genome Sequencing Center for Infectious Disease"/>
            <person name="Wu L."/>
            <person name="Ma J."/>
        </authorList>
    </citation>
    <scope>NUCLEOTIDE SEQUENCE [LARGE SCALE GENOMIC DNA]</scope>
    <source>
        <strain evidence="4">JCM 17564</strain>
    </source>
</reference>